<keyword evidence="6" id="KW-0812">Transmembrane</keyword>
<dbReference type="Proteomes" id="UP000322084">
    <property type="component" value="Unassembled WGS sequence"/>
</dbReference>
<dbReference type="CDD" id="cd03747">
    <property type="entry name" value="Ntn_PGA_like"/>
    <property type="match status" value="1"/>
</dbReference>
<feature type="transmembrane region" description="Helical" evidence="6">
    <location>
        <begin position="7"/>
        <end position="26"/>
    </location>
</feature>
<sequence>MRLIGKIAAAIGVLAILCAIFGWVYLRSALPQISGTVTLEGLEAEVSITRDRHGVPHIVAQTPEDAFFALGYAHAQDRLWQMSMHRRIAAGRLSEIAGEATLSTDVFLRTLSLYDRARKAWAHQTEQARAGMVSYSNGVNAFLNSRKGALPPEFLLTKTEPEPWTPIDSLSWLKVMALDLGGNYWSELARLDLASRLDTDQLMDFFPPYPGEEALPLPDLDTLYDGLDLAHIKTAQTDIGKPRGLGSNNWVLSGDHSKTGMPLLANDPHLGLTTPSLWYLAHMKIGGENVIGATMPGIPFVILGRNDRIAWGFTNVNPDVQDLYVEKLVDDGTAYLTPDGPAPFITREETIHIKDADPKTILVRETRHGPVISDGRTDLAEKMPKNAVLALRWTALDEDDTSGSAAATLSSVKDYEQFKTALRLYTAPAQNIVYADIDGNIGYYAPGRVPIRGAKNDTHGLVPAPGWKADYDWESTIPYEDMPERENPANGVIVTANEKIVGPDYPHFLTSGWALPYRGDRIRELIADTAPHDKASMARIQMDVKSTVAADLLPLMLTLMDQEQKALDETQKDILDALGAWDFEMAVDRPEPMIFTAWHRALAKRLYADELGDKFDRYWGPKVDFLKMALLGTTKANWCDDIGTSDEESCADSVSLAFNDALEDLSSRLDRKPGSWRDWQWGSLHRGVQEHRPFSQVPVLARFFETSTPAPGGTYTVNVAGPRFSAPNPYGFTHGPSYRVVYDLADLDRSSYIIPTGQSGIPFSKHYSDMMDKWLHGDFIEISTNPETFQSGDKLVLKRQSSGETGGALP</sequence>
<dbReference type="InterPro" id="IPR043147">
    <property type="entry name" value="Penicillin_amidase_A-knob"/>
</dbReference>
<protein>
    <submittedName>
        <fullName evidence="7">Penicillin amidase</fullName>
    </submittedName>
</protein>
<dbReference type="AlphaFoldDB" id="A0A5A7MTX5"/>
<feature type="binding site" evidence="5">
    <location>
        <position position="319"/>
    </location>
    <ligand>
        <name>Ca(2+)</name>
        <dbReference type="ChEBI" id="CHEBI:29108"/>
    </ligand>
</feature>
<name>A0A5A7MTX5_9PROT</name>
<evidence type="ECO:0000256" key="1">
    <source>
        <dbReference type="ARBA" id="ARBA00006586"/>
    </source>
</evidence>
<evidence type="ECO:0000256" key="2">
    <source>
        <dbReference type="ARBA" id="ARBA00022801"/>
    </source>
</evidence>
<dbReference type="SUPFAM" id="SSF56235">
    <property type="entry name" value="N-terminal nucleophile aminohydrolases (Ntn hydrolases)"/>
    <property type="match status" value="1"/>
</dbReference>
<comment type="caution">
    <text evidence="7">The sequence shown here is derived from an EMBL/GenBank/DDBJ whole genome shotgun (WGS) entry which is preliminary data.</text>
</comment>
<keyword evidence="6" id="KW-1133">Transmembrane helix</keyword>
<comment type="similarity">
    <text evidence="1">Belongs to the peptidase S45 family.</text>
</comment>
<evidence type="ECO:0000313" key="8">
    <source>
        <dbReference type="Proteomes" id="UP000322084"/>
    </source>
</evidence>
<evidence type="ECO:0000256" key="3">
    <source>
        <dbReference type="ARBA" id="ARBA00023145"/>
    </source>
</evidence>
<dbReference type="Pfam" id="PF01804">
    <property type="entry name" value="Penicil_amidase"/>
    <property type="match status" value="1"/>
</dbReference>
<feature type="binding site" evidence="5">
    <location>
        <position position="322"/>
    </location>
    <ligand>
        <name>Ca(2+)</name>
        <dbReference type="ChEBI" id="CHEBI:29108"/>
    </ligand>
</feature>
<evidence type="ECO:0000313" key="7">
    <source>
        <dbReference type="EMBL" id="GEQ98339.1"/>
    </source>
</evidence>
<dbReference type="GO" id="GO:0016811">
    <property type="term" value="F:hydrolase activity, acting on carbon-nitrogen (but not peptide) bonds, in linear amides"/>
    <property type="evidence" value="ECO:0007669"/>
    <property type="project" value="InterPro"/>
</dbReference>
<reference evidence="7 8" key="1">
    <citation type="submission" date="2019-09" db="EMBL/GenBank/DDBJ databases">
        <title>NBRP : Genome information of microbial organism related human and environment.</title>
        <authorList>
            <person name="Hattori M."/>
            <person name="Oshima K."/>
            <person name="Inaba H."/>
            <person name="Suda W."/>
            <person name="Sakamoto M."/>
            <person name="Iino T."/>
            <person name="Kitahara M."/>
            <person name="Oshida Y."/>
            <person name="Iida T."/>
            <person name="Kudo T."/>
            <person name="Itoh T."/>
            <person name="Ohkuma M."/>
        </authorList>
    </citation>
    <scope>NUCLEOTIDE SEQUENCE [LARGE SCALE GENOMIC DNA]</scope>
    <source>
        <strain evidence="7 8">Hi-2</strain>
    </source>
</reference>
<keyword evidence="6" id="KW-0472">Membrane</keyword>
<feature type="active site" description="Nucleophile" evidence="4">
    <location>
        <position position="247"/>
    </location>
</feature>
<dbReference type="InterPro" id="IPR029055">
    <property type="entry name" value="Ntn_hydrolases_N"/>
</dbReference>
<dbReference type="Gene3D" id="2.30.120.10">
    <property type="match status" value="1"/>
</dbReference>
<organism evidence="7 8">
    <name type="scientific">Iodidimonas gelatinilytica</name>
    <dbReference type="NCBI Taxonomy" id="1236966"/>
    <lineage>
        <taxon>Bacteria</taxon>
        <taxon>Pseudomonadati</taxon>
        <taxon>Pseudomonadota</taxon>
        <taxon>Alphaproteobacteria</taxon>
        <taxon>Iodidimonadales</taxon>
        <taxon>Iodidimonadaceae</taxon>
        <taxon>Iodidimonas</taxon>
    </lineage>
</organism>
<accession>A0A5A7MTX5</accession>
<dbReference type="PIRSF" id="PIRSF001227">
    <property type="entry name" value="Pen_acylase"/>
    <property type="match status" value="1"/>
</dbReference>
<evidence type="ECO:0000256" key="6">
    <source>
        <dbReference type="SAM" id="Phobius"/>
    </source>
</evidence>
<proteinExistence type="inferred from homology"/>
<keyword evidence="2" id="KW-0378">Hydrolase</keyword>
<dbReference type="GO" id="GO:0046872">
    <property type="term" value="F:metal ion binding"/>
    <property type="evidence" value="ECO:0007669"/>
    <property type="project" value="UniProtKB-KW"/>
</dbReference>
<keyword evidence="5" id="KW-0106">Calcium</keyword>
<dbReference type="Gene3D" id="1.10.1400.10">
    <property type="match status" value="1"/>
</dbReference>
<dbReference type="GO" id="GO:0017000">
    <property type="term" value="P:antibiotic biosynthetic process"/>
    <property type="evidence" value="ECO:0007669"/>
    <property type="project" value="InterPro"/>
</dbReference>
<dbReference type="PANTHER" id="PTHR34218:SF4">
    <property type="entry name" value="ACYL-HOMOSERINE LACTONE ACYLASE QUIP"/>
    <property type="match status" value="1"/>
</dbReference>
<keyword evidence="5" id="KW-0479">Metal-binding</keyword>
<dbReference type="Gene3D" id="1.10.439.10">
    <property type="entry name" value="Penicillin Amidohydrolase, domain 1"/>
    <property type="match status" value="1"/>
</dbReference>
<comment type="cofactor">
    <cofactor evidence="5">
        <name>Ca(2+)</name>
        <dbReference type="ChEBI" id="CHEBI:29108"/>
    </cofactor>
    <text evidence="5">Binds 1 Ca(2+) ion per dimer.</text>
</comment>
<evidence type="ECO:0000256" key="5">
    <source>
        <dbReference type="PIRSR" id="PIRSR001227-2"/>
    </source>
</evidence>
<dbReference type="Gene3D" id="3.60.20.10">
    <property type="entry name" value="Glutamine Phosphoribosylpyrophosphate, subunit 1, domain 1"/>
    <property type="match status" value="1"/>
</dbReference>
<evidence type="ECO:0000256" key="4">
    <source>
        <dbReference type="PIRSR" id="PIRSR001227-1"/>
    </source>
</evidence>
<dbReference type="PANTHER" id="PTHR34218">
    <property type="entry name" value="PEPTIDASE S45 PENICILLIN AMIDASE"/>
    <property type="match status" value="1"/>
</dbReference>
<keyword evidence="3" id="KW-0865">Zymogen</keyword>
<dbReference type="InterPro" id="IPR014395">
    <property type="entry name" value="Pen/GL7ACA/AHL_acylase"/>
</dbReference>
<dbReference type="InterPro" id="IPR043146">
    <property type="entry name" value="Penicillin_amidase_N_B-knob"/>
</dbReference>
<dbReference type="InterPro" id="IPR002692">
    <property type="entry name" value="S45"/>
</dbReference>
<dbReference type="EMBL" id="BKCL01000005">
    <property type="protein sequence ID" value="GEQ98339.1"/>
    <property type="molecule type" value="Genomic_DNA"/>
</dbReference>
<gene>
    <name evidence="7" type="ORF">JCM17844_19760</name>
</gene>
<feature type="binding site" evidence="5">
    <location>
        <position position="187"/>
    </location>
    <ligand>
        <name>Ca(2+)</name>
        <dbReference type="ChEBI" id="CHEBI:29108"/>
    </ligand>
</feature>
<dbReference type="InterPro" id="IPR023343">
    <property type="entry name" value="Penicillin_amidase_dom1"/>
</dbReference>
<dbReference type="RefSeq" id="WP_150000651.1">
    <property type="nucleotide sequence ID" value="NZ_BKCL01000005.1"/>
</dbReference>